<feature type="region of interest" description="Disordered" evidence="1">
    <location>
        <begin position="285"/>
        <end position="307"/>
    </location>
</feature>
<feature type="region of interest" description="Disordered" evidence="1">
    <location>
        <begin position="1"/>
        <end position="28"/>
    </location>
</feature>
<dbReference type="EMBL" id="SOYY01000022">
    <property type="protein sequence ID" value="KAA0704924.1"/>
    <property type="molecule type" value="Genomic_DNA"/>
</dbReference>
<dbReference type="AlphaFoldDB" id="A0A5A9N4H8"/>
<reference evidence="2 3" key="1">
    <citation type="journal article" date="2019" name="Mol. Ecol. Resour.">
        <title>Chromosome-level genome assembly of Triplophysa tibetana, a fish adapted to the harsh high-altitude environment of the Tibetan Plateau.</title>
        <authorList>
            <person name="Yang X."/>
            <person name="Liu H."/>
            <person name="Ma Z."/>
            <person name="Zou Y."/>
            <person name="Zou M."/>
            <person name="Mao Y."/>
            <person name="Li X."/>
            <person name="Wang H."/>
            <person name="Chen T."/>
            <person name="Wang W."/>
            <person name="Yang R."/>
        </authorList>
    </citation>
    <scope>NUCLEOTIDE SEQUENCE [LARGE SCALE GENOMIC DNA]</scope>
    <source>
        <strain evidence="2">TTIB1903HZAU</strain>
        <tissue evidence="2">Muscle</tissue>
    </source>
</reference>
<evidence type="ECO:0000313" key="2">
    <source>
        <dbReference type="EMBL" id="KAA0704924.1"/>
    </source>
</evidence>
<dbReference type="Proteomes" id="UP000324632">
    <property type="component" value="Chromosome 22"/>
</dbReference>
<proteinExistence type="predicted"/>
<name>A0A5A9N4H8_9TELE</name>
<comment type="caution">
    <text evidence="2">The sequence shown here is derived from an EMBL/GenBank/DDBJ whole genome shotgun (WGS) entry which is preliminary data.</text>
</comment>
<protein>
    <submittedName>
        <fullName evidence="2">Uncharacterized protein</fullName>
    </submittedName>
</protein>
<evidence type="ECO:0000313" key="3">
    <source>
        <dbReference type="Proteomes" id="UP000324632"/>
    </source>
</evidence>
<gene>
    <name evidence="2" type="ORF">E1301_Tti000761</name>
</gene>
<sequence>MQSWFSWTPIKRSRAVPPPPHPREAFKGEGSVALPSCRISEREIKKRERAVGLLSSGPAALIFSAADRKQDLHVPKPQTPGWRNWAVVKSTIIESNTSPSAKRFESKSSVVTPETEVLYLTRTVLGFLLSLFISSLLPAVPAGAPDFLSIQGPDTSPPSSTRLQVDNHRFAHREFIGSRSLPAPSLHSSAVTRWLFRTCRFDWILPGRASPHGLGASVCNRVNRECERDLDTLTPPTEQALAPNDVIVSIFQQLHMESLGFIFLQLKCLAEQASQVAQQTVTRLESSSGRVDFTPPPPQAGPSQNNSAAVLTVADIYDRLQEEI</sequence>
<evidence type="ECO:0000256" key="1">
    <source>
        <dbReference type="SAM" id="MobiDB-lite"/>
    </source>
</evidence>
<organism evidence="2 3">
    <name type="scientific">Triplophysa tibetana</name>
    <dbReference type="NCBI Taxonomy" id="1572043"/>
    <lineage>
        <taxon>Eukaryota</taxon>
        <taxon>Metazoa</taxon>
        <taxon>Chordata</taxon>
        <taxon>Craniata</taxon>
        <taxon>Vertebrata</taxon>
        <taxon>Euteleostomi</taxon>
        <taxon>Actinopterygii</taxon>
        <taxon>Neopterygii</taxon>
        <taxon>Teleostei</taxon>
        <taxon>Ostariophysi</taxon>
        <taxon>Cypriniformes</taxon>
        <taxon>Nemacheilidae</taxon>
        <taxon>Triplophysa</taxon>
    </lineage>
</organism>
<keyword evidence="3" id="KW-1185">Reference proteome</keyword>
<accession>A0A5A9N4H8</accession>